<sequence length="222" mass="24619">MYITNNETRPLKGSETIIFLLLGLFFNGLGNGLAVATNMGSAAWTAAATNLQSFTAIPKGYFLFTFGILAALTLIALTKQISWPHLLGNLIFVSCFSYLVNFSSQIFAPVIDAPLWLRIIIDLISIVMVGTGVSITMRVNVITHPLDDLVLYTRFKYLHGNVFLAQVINFTLPILMSLLIWYISGTIKSVNLGTLISFFGQGIVIGWADTHMIKHLTFRKHF</sequence>
<dbReference type="InterPro" id="IPR038750">
    <property type="entry name" value="YczE/YyaS-like"/>
</dbReference>
<organism evidence="1 2">
    <name type="scientific">Weissella koreensis</name>
    <dbReference type="NCBI Taxonomy" id="165096"/>
    <lineage>
        <taxon>Bacteria</taxon>
        <taxon>Bacillati</taxon>
        <taxon>Bacillota</taxon>
        <taxon>Bacilli</taxon>
        <taxon>Lactobacillales</taxon>
        <taxon>Lactobacillaceae</taxon>
        <taxon>Weissella</taxon>
    </lineage>
</organism>
<dbReference type="AlphaFoldDB" id="A0A7H1MLS8"/>
<evidence type="ECO:0000313" key="2">
    <source>
        <dbReference type="Proteomes" id="UP000516446"/>
    </source>
</evidence>
<keyword evidence="2" id="KW-1185">Reference proteome</keyword>
<proteinExistence type="predicted"/>
<dbReference type="EMBL" id="CP043431">
    <property type="protein sequence ID" value="QNT64414.1"/>
    <property type="molecule type" value="Genomic_DNA"/>
</dbReference>
<dbReference type="Proteomes" id="UP000516446">
    <property type="component" value="Chromosome"/>
</dbReference>
<protein>
    <recommendedName>
        <fullName evidence="3">Sugar specific permease</fullName>
    </recommendedName>
</protein>
<reference evidence="1 2" key="1">
    <citation type="submission" date="2019-08" db="EMBL/GenBank/DDBJ databases">
        <authorList>
            <person name="Chang H.C."/>
            <person name="Mun S.Y."/>
        </authorList>
    </citation>
    <scope>NUCLEOTIDE SEQUENCE [LARGE SCALE GENOMIC DNA]</scope>
    <source>
        <strain evidence="1 2">SK</strain>
    </source>
</reference>
<dbReference type="Pfam" id="PF19700">
    <property type="entry name" value="DUF6198"/>
    <property type="match status" value="1"/>
</dbReference>
<evidence type="ECO:0008006" key="3">
    <source>
        <dbReference type="Google" id="ProtNLM"/>
    </source>
</evidence>
<dbReference type="RefSeq" id="WP_006846142.1">
    <property type="nucleotide sequence ID" value="NZ_CP026847.1"/>
</dbReference>
<gene>
    <name evidence="1" type="ORF">FY536_03545</name>
</gene>
<name>A0A7H1MLS8_9LACO</name>
<evidence type="ECO:0000313" key="1">
    <source>
        <dbReference type="EMBL" id="QNT64414.1"/>
    </source>
</evidence>
<accession>A0A7H1MLS8</accession>